<organism evidence="6 7">
    <name type="scientific">Alkalimonas amylolytica</name>
    <dbReference type="NCBI Taxonomy" id="152573"/>
    <lineage>
        <taxon>Bacteria</taxon>
        <taxon>Pseudomonadati</taxon>
        <taxon>Pseudomonadota</taxon>
        <taxon>Gammaproteobacteria</taxon>
        <taxon>Alkalimonas</taxon>
    </lineage>
</organism>
<comment type="similarity">
    <text evidence="2 4">Belongs to the pyridoxal phosphate-binding protein YggS/PROSC family.</text>
</comment>
<dbReference type="InterPro" id="IPR011078">
    <property type="entry name" value="PyrdxlP_homeostasis"/>
</dbReference>
<evidence type="ECO:0000256" key="3">
    <source>
        <dbReference type="PIRSR" id="PIRSR004848-1"/>
    </source>
</evidence>
<dbReference type="EMBL" id="FNRM01000008">
    <property type="protein sequence ID" value="SEA90048.1"/>
    <property type="molecule type" value="Genomic_DNA"/>
</dbReference>
<dbReference type="PANTHER" id="PTHR10146:SF14">
    <property type="entry name" value="PYRIDOXAL PHOSPHATE HOMEOSTASIS PROTEIN"/>
    <property type="match status" value="1"/>
</dbReference>
<evidence type="ECO:0000259" key="5">
    <source>
        <dbReference type="Pfam" id="PF01168"/>
    </source>
</evidence>
<feature type="domain" description="Alanine racemase N-terminal" evidence="5">
    <location>
        <begin position="19"/>
        <end position="226"/>
    </location>
</feature>
<dbReference type="GO" id="GO:0030170">
    <property type="term" value="F:pyridoxal phosphate binding"/>
    <property type="evidence" value="ECO:0007669"/>
    <property type="project" value="UniProtKB-UniRule"/>
</dbReference>
<evidence type="ECO:0000256" key="1">
    <source>
        <dbReference type="ARBA" id="ARBA00022898"/>
    </source>
</evidence>
<dbReference type="PROSITE" id="PS01211">
    <property type="entry name" value="UPF0001"/>
    <property type="match status" value="1"/>
</dbReference>
<dbReference type="Gene3D" id="3.20.20.10">
    <property type="entry name" value="Alanine racemase"/>
    <property type="match status" value="1"/>
</dbReference>
<dbReference type="OrthoDB" id="9804072at2"/>
<sequence>MNTIAERLQSAYQQIAQQCTKLGSNPADVQLIAVSKTKPDADILSAYQAGQRHFGENYPQEMAEKVAALSQFKEICWHFIGPLQSNKTRLVAEHATWCHSLDRLKIASRLSAQRPEYLPPLKVLLQVNISGEVSKAGISPDHVIPLATEVAALPGLELKGLMAIPAPTELKPVEPAFARMQQLSQVLRANFPQASELSMGMSDDWQLALKYGATMIRLGTAIFGARNYERHE</sequence>
<dbReference type="Pfam" id="PF01168">
    <property type="entry name" value="Ala_racemase_N"/>
    <property type="match status" value="1"/>
</dbReference>
<comment type="cofactor">
    <cofactor evidence="3">
        <name>pyridoxal 5'-phosphate</name>
        <dbReference type="ChEBI" id="CHEBI:597326"/>
    </cofactor>
</comment>
<comment type="function">
    <text evidence="2">Pyridoxal 5'-phosphate (PLP)-binding protein, which is involved in PLP homeostasis.</text>
</comment>
<evidence type="ECO:0000313" key="7">
    <source>
        <dbReference type="Proteomes" id="UP000198773"/>
    </source>
</evidence>
<proteinExistence type="inferred from homology"/>
<dbReference type="Proteomes" id="UP000198773">
    <property type="component" value="Unassembled WGS sequence"/>
</dbReference>
<dbReference type="InterPro" id="IPR029066">
    <property type="entry name" value="PLP-binding_barrel"/>
</dbReference>
<feature type="modified residue" description="N6-(pyridoxal phosphate)lysine" evidence="2 3">
    <location>
        <position position="36"/>
    </location>
</feature>
<evidence type="ECO:0000256" key="4">
    <source>
        <dbReference type="RuleBase" id="RU004514"/>
    </source>
</evidence>
<gene>
    <name evidence="6" type="ORF">SAMN04488051_10883</name>
</gene>
<dbReference type="AlphaFoldDB" id="A0A1H4EZJ1"/>
<keyword evidence="7" id="KW-1185">Reference proteome</keyword>
<name>A0A1H4EZJ1_ALKAM</name>
<dbReference type="NCBIfam" id="TIGR00044">
    <property type="entry name" value="YggS family pyridoxal phosphate-dependent enzyme"/>
    <property type="match status" value="1"/>
</dbReference>
<dbReference type="PANTHER" id="PTHR10146">
    <property type="entry name" value="PROLINE SYNTHETASE CO-TRANSCRIBED BACTERIAL HOMOLOG PROTEIN"/>
    <property type="match status" value="1"/>
</dbReference>
<reference evidence="6 7" key="1">
    <citation type="submission" date="2016-10" db="EMBL/GenBank/DDBJ databases">
        <authorList>
            <person name="de Groot N.N."/>
        </authorList>
    </citation>
    <scope>NUCLEOTIDE SEQUENCE [LARGE SCALE GENOMIC DNA]</scope>
    <source>
        <strain evidence="6 7">CGMCC 1.3430</strain>
    </source>
</reference>
<evidence type="ECO:0000313" key="6">
    <source>
        <dbReference type="EMBL" id="SEA90048.1"/>
    </source>
</evidence>
<dbReference type="InterPro" id="IPR001608">
    <property type="entry name" value="Ala_racemase_N"/>
</dbReference>
<dbReference type="SUPFAM" id="SSF51419">
    <property type="entry name" value="PLP-binding barrel"/>
    <property type="match status" value="1"/>
</dbReference>
<keyword evidence="1 2" id="KW-0663">Pyridoxal phosphate</keyword>
<dbReference type="PIRSF" id="PIRSF004848">
    <property type="entry name" value="YBL036c_PLPDEIII"/>
    <property type="match status" value="1"/>
</dbReference>
<dbReference type="HAMAP" id="MF_02087">
    <property type="entry name" value="PLP_homeostasis"/>
    <property type="match status" value="1"/>
</dbReference>
<evidence type="ECO:0000256" key="2">
    <source>
        <dbReference type="HAMAP-Rule" id="MF_02087"/>
    </source>
</evidence>
<protein>
    <recommendedName>
        <fullName evidence="2">Pyridoxal phosphate homeostasis protein</fullName>
        <shortName evidence="2">PLP homeostasis protein</shortName>
    </recommendedName>
</protein>
<accession>A0A1H4EZJ1</accession>
<dbReference type="FunFam" id="3.20.20.10:FF:000018">
    <property type="entry name" value="Pyridoxal phosphate homeostasis protein"/>
    <property type="match status" value="1"/>
</dbReference>
<dbReference type="STRING" id="152573.SAMN04488051_10883"/>
<dbReference type="CDD" id="cd06824">
    <property type="entry name" value="PLPDE_III_Yggs_like"/>
    <property type="match status" value="1"/>
</dbReference>
<dbReference type="RefSeq" id="WP_091344314.1">
    <property type="nucleotide sequence ID" value="NZ_FNRM01000008.1"/>
</dbReference>